<sequence>MVTLSHRLRTPLCDLLGCDVPILQAGMGGPARHELAATVAQAGGFGMLGMVREAPELIAREVEALRARTDRPFAVNLIPAATDSGLLAAEMDACFDFKVPALCFFWDVVPKAVACAKAAGCLVLHQVGSVEAARVAEAAGADILITQGVEAGGHVHGTTGSLVLVEQVAREAKVPVVASGGFATGAGLVAALALGAQGIHCGTVFLATREAYAHDYHKRRLVEARAEDTVYTDAYVLNWPKGAAVRVLRNSVIESLGHHLTGHDPADLPRDVAAVEEGRPLLRYGTDSPLRPTEGDLESMALYAGQSTAFVEGIPSAAEVVARIMDEAEAALARLDGLGRMSEPHA</sequence>
<dbReference type="EMBL" id="CADCUU010000353">
    <property type="protein sequence ID" value="CAA9423783.1"/>
    <property type="molecule type" value="Genomic_DNA"/>
</dbReference>
<accession>A0A6J4PT37</accession>
<evidence type="ECO:0000256" key="1">
    <source>
        <dbReference type="ARBA" id="ARBA00022630"/>
    </source>
</evidence>
<dbReference type="EC" id="1.3.1.9" evidence="4"/>
<dbReference type="CDD" id="cd04730">
    <property type="entry name" value="NPD_like"/>
    <property type="match status" value="1"/>
</dbReference>
<keyword evidence="3 4" id="KW-0560">Oxidoreductase</keyword>
<dbReference type="GO" id="GO:0004318">
    <property type="term" value="F:enoyl-[acyl-carrier-protein] reductase (NADH) activity"/>
    <property type="evidence" value="ECO:0007669"/>
    <property type="project" value="UniProtKB-EC"/>
</dbReference>
<name>A0A6J4PT37_9RHOB</name>
<dbReference type="Gene3D" id="3.20.20.70">
    <property type="entry name" value="Aldolase class I"/>
    <property type="match status" value="1"/>
</dbReference>
<dbReference type="PANTHER" id="PTHR32332:SF20">
    <property type="entry name" value="2-NITROPROPANE DIOXYGENASE-LIKE PROTEIN"/>
    <property type="match status" value="1"/>
</dbReference>
<dbReference type="InterPro" id="IPR013785">
    <property type="entry name" value="Aldolase_TIM"/>
</dbReference>
<dbReference type="AlphaFoldDB" id="A0A6J4PT37"/>
<keyword evidence="1" id="KW-0285">Flavoprotein</keyword>
<evidence type="ECO:0000313" key="4">
    <source>
        <dbReference type="EMBL" id="CAA9423783.1"/>
    </source>
</evidence>
<dbReference type="SUPFAM" id="SSF51412">
    <property type="entry name" value="Inosine monophosphate dehydrogenase (IMPDH)"/>
    <property type="match status" value="1"/>
</dbReference>
<dbReference type="Pfam" id="PF03060">
    <property type="entry name" value="NMO"/>
    <property type="match status" value="2"/>
</dbReference>
<evidence type="ECO:0000256" key="3">
    <source>
        <dbReference type="ARBA" id="ARBA00023002"/>
    </source>
</evidence>
<organism evidence="4">
    <name type="scientific">uncultured Rubellimicrobium sp</name>
    <dbReference type="NCBI Taxonomy" id="543078"/>
    <lineage>
        <taxon>Bacteria</taxon>
        <taxon>Pseudomonadati</taxon>
        <taxon>Pseudomonadota</taxon>
        <taxon>Alphaproteobacteria</taxon>
        <taxon>Rhodobacterales</taxon>
        <taxon>Roseobacteraceae</taxon>
        <taxon>Rubellimicrobium</taxon>
        <taxon>environmental samples</taxon>
    </lineage>
</organism>
<keyword evidence="2" id="KW-0288">FMN</keyword>
<evidence type="ECO:0000256" key="2">
    <source>
        <dbReference type="ARBA" id="ARBA00022643"/>
    </source>
</evidence>
<dbReference type="PANTHER" id="PTHR32332">
    <property type="entry name" value="2-NITROPROPANE DIOXYGENASE"/>
    <property type="match status" value="1"/>
</dbReference>
<dbReference type="InterPro" id="IPR004136">
    <property type="entry name" value="NMO"/>
</dbReference>
<protein>
    <submittedName>
        <fullName evidence="4">Enoyl-[acyl-carrier-protein] reductase [FMN]</fullName>
        <ecNumber evidence="4">1.3.1.9</ecNumber>
    </submittedName>
</protein>
<gene>
    <name evidence="4" type="ORF">AVDCRST_MAG15-2362</name>
</gene>
<reference evidence="4" key="1">
    <citation type="submission" date="2020-02" db="EMBL/GenBank/DDBJ databases">
        <authorList>
            <person name="Meier V. D."/>
        </authorList>
    </citation>
    <scope>NUCLEOTIDE SEQUENCE</scope>
    <source>
        <strain evidence="4">AVDCRST_MAG15</strain>
    </source>
</reference>
<dbReference type="GO" id="GO:0018580">
    <property type="term" value="F:nitronate monooxygenase activity"/>
    <property type="evidence" value="ECO:0007669"/>
    <property type="project" value="InterPro"/>
</dbReference>
<proteinExistence type="predicted"/>